<name>A0A2R8C8E3_9RHOB</name>
<dbReference type="InterPro" id="IPR008565">
    <property type="entry name" value="TtsA-like_GH18_dom"/>
</dbReference>
<reference evidence="4" key="1">
    <citation type="submission" date="2018-03" db="EMBL/GenBank/DDBJ databases">
        <authorList>
            <person name="Rodrigo-Torres L."/>
            <person name="Arahal R. D."/>
            <person name="Lucena T."/>
        </authorList>
    </citation>
    <scope>NUCLEOTIDE SEQUENCE [LARGE SCALE GENOMIC DNA]</scope>
    <source>
        <strain evidence="4">CECT 7615</strain>
    </source>
</reference>
<organism evidence="3 4">
    <name type="scientific">Falsiruegeria mediterranea M17</name>
    <dbReference type="NCBI Taxonomy" id="1200281"/>
    <lineage>
        <taxon>Bacteria</taxon>
        <taxon>Pseudomonadati</taxon>
        <taxon>Pseudomonadota</taxon>
        <taxon>Alphaproteobacteria</taxon>
        <taxon>Rhodobacterales</taxon>
        <taxon>Roseobacteraceae</taxon>
        <taxon>Falsiruegeria</taxon>
    </lineage>
</organism>
<dbReference type="InterPro" id="IPR023346">
    <property type="entry name" value="Lysozyme-like_dom_sf"/>
</dbReference>
<dbReference type="CDD" id="cd13926">
    <property type="entry name" value="N-acetylmuramidase_GH108"/>
    <property type="match status" value="1"/>
</dbReference>
<feature type="domain" description="Peptidoglycan binding" evidence="2">
    <location>
        <begin position="99"/>
        <end position="181"/>
    </location>
</feature>
<evidence type="ECO:0000259" key="2">
    <source>
        <dbReference type="Pfam" id="PF09374"/>
    </source>
</evidence>
<dbReference type="RefSeq" id="WP_108787414.1">
    <property type="nucleotide sequence ID" value="NZ_ONZG01000005.1"/>
</dbReference>
<dbReference type="Proteomes" id="UP000244898">
    <property type="component" value="Unassembled WGS sequence"/>
</dbReference>
<evidence type="ECO:0000313" key="3">
    <source>
        <dbReference type="EMBL" id="SPJ28707.1"/>
    </source>
</evidence>
<dbReference type="SUPFAM" id="SSF53955">
    <property type="entry name" value="Lysozyme-like"/>
    <property type="match status" value="1"/>
</dbReference>
<dbReference type="Pfam" id="PF09374">
    <property type="entry name" value="PG_binding_3"/>
    <property type="match status" value="1"/>
</dbReference>
<dbReference type="NCBIfam" id="NF040573">
    <property type="entry name" value="holin_dep_muram"/>
    <property type="match status" value="1"/>
</dbReference>
<dbReference type="AlphaFoldDB" id="A0A2R8C8E3"/>
<evidence type="ECO:0000259" key="1">
    <source>
        <dbReference type="Pfam" id="PF05838"/>
    </source>
</evidence>
<feature type="domain" description="TtsA-like Glycoside hydrolase family 108" evidence="1">
    <location>
        <begin position="9"/>
        <end position="97"/>
    </location>
</feature>
<evidence type="ECO:0000313" key="4">
    <source>
        <dbReference type="Proteomes" id="UP000244898"/>
    </source>
</evidence>
<keyword evidence="4" id="KW-1185">Reference proteome</keyword>
<gene>
    <name evidence="3" type="ORF">TRM7615_02212</name>
</gene>
<protein>
    <submittedName>
        <fullName evidence="3">Uncharacterized protein</fullName>
    </submittedName>
</protein>
<sequence>MLTVEQIAEEIVAREGGYVNDPDDPGGATNFGMTIHTMRRLGMDLTGDGRVSVADVKALTRDQAVEIFIEHYFKRPRIDRLPRIIQASVFDMYVNAGANAVKILQRLLRDMGFTVSVDGALGPQTEGAAAKAAEQGAQAFSDAYGVARRNYYFRLADRRVQSRKYARTRRGGKGGWIKRAEEFISPRYHLTAVQFRERTSSWA</sequence>
<dbReference type="Gene3D" id="1.20.141.10">
    <property type="entry name" value="Chitosanase, subunit A, domain 1"/>
    <property type="match status" value="1"/>
</dbReference>
<proteinExistence type="predicted"/>
<dbReference type="EMBL" id="ONZG01000005">
    <property type="protein sequence ID" value="SPJ28707.1"/>
    <property type="molecule type" value="Genomic_DNA"/>
</dbReference>
<dbReference type="Pfam" id="PF05838">
    <property type="entry name" value="Glyco_hydro_108"/>
    <property type="match status" value="1"/>
</dbReference>
<dbReference type="InterPro" id="IPR018537">
    <property type="entry name" value="Peptidoglycan-bd_3"/>
</dbReference>
<dbReference type="OrthoDB" id="9815229at2"/>
<accession>A0A2R8C8E3</accession>